<organism evidence="1 2">
    <name type="scientific">Fibrella rubiginis</name>
    <dbReference type="NCBI Taxonomy" id="2817060"/>
    <lineage>
        <taxon>Bacteria</taxon>
        <taxon>Pseudomonadati</taxon>
        <taxon>Bacteroidota</taxon>
        <taxon>Cytophagia</taxon>
        <taxon>Cytophagales</taxon>
        <taxon>Spirosomataceae</taxon>
        <taxon>Fibrella</taxon>
    </lineage>
</organism>
<dbReference type="RefSeq" id="WP_207364924.1">
    <property type="nucleotide sequence ID" value="NZ_JAFMYV010000005.1"/>
</dbReference>
<dbReference type="Proteomes" id="UP000664034">
    <property type="component" value="Unassembled WGS sequence"/>
</dbReference>
<comment type="caution">
    <text evidence="1">The sequence shown here is derived from an EMBL/GenBank/DDBJ whole genome shotgun (WGS) entry which is preliminary data.</text>
</comment>
<name>A0A939K1Q3_9BACT</name>
<accession>A0A939K1Q3</accession>
<evidence type="ECO:0000313" key="2">
    <source>
        <dbReference type="Proteomes" id="UP000664034"/>
    </source>
</evidence>
<evidence type="ECO:0000313" key="1">
    <source>
        <dbReference type="EMBL" id="MBO0937387.1"/>
    </source>
</evidence>
<dbReference type="AlphaFoldDB" id="A0A939K1Q3"/>
<dbReference type="EMBL" id="JAFMYV010000005">
    <property type="protein sequence ID" value="MBO0937387.1"/>
    <property type="molecule type" value="Genomic_DNA"/>
</dbReference>
<protein>
    <submittedName>
        <fullName evidence="1">Uncharacterized protein</fullName>
    </submittedName>
</protein>
<gene>
    <name evidence="1" type="ORF">J2I47_12595</name>
</gene>
<reference evidence="1" key="1">
    <citation type="submission" date="2021-03" db="EMBL/GenBank/DDBJ databases">
        <title>Fibrella sp. HMF5335 genome sequencing and assembly.</title>
        <authorList>
            <person name="Kang H."/>
            <person name="Kim H."/>
            <person name="Bae S."/>
            <person name="Joh K."/>
        </authorList>
    </citation>
    <scope>NUCLEOTIDE SEQUENCE</scope>
    <source>
        <strain evidence="1">HMF5335</strain>
    </source>
</reference>
<keyword evidence="2" id="KW-1185">Reference proteome</keyword>
<sequence>MNKLNFLKDQHVQNFIEWIKHKLDQKKSFLHSYKLQKNVRGQEWFCDSIYSAFENYKWNYVYTHPTNQNRLTGCSFIDSEKALNELSKTLREAIETQDDKLCVSCCMSILEWGGILSKNKDNIEKIKTSKRGIANYLKNVQHRLSLSVIDLEKDCEGIIMNAGFSKIYSLIISDFVIYDGRVGAALGLLVRKYCEDNSLLIVPEQLRFSYGNSRTVLSGIQNRRNPSTEKYKFFSLNNSSLKHIQNNIKANWLAKEIVDRHDSRFKSLHMDRQLRAFEAALFMIGYDVSQEP</sequence>
<proteinExistence type="predicted"/>